<dbReference type="Gene3D" id="3.40.50.2300">
    <property type="match status" value="1"/>
</dbReference>
<reference evidence="11" key="1">
    <citation type="journal article" date="2019" name="Int. J. Syst. Evol. Microbiol.">
        <title>The Global Catalogue of Microorganisms (GCM) 10K type strain sequencing project: providing services to taxonomists for standard genome sequencing and annotation.</title>
        <authorList>
            <consortium name="The Broad Institute Genomics Platform"/>
            <consortium name="The Broad Institute Genome Sequencing Center for Infectious Disease"/>
            <person name="Wu L."/>
            <person name="Ma J."/>
        </authorList>
    </citation>
    <scope>NUCLEOTIDE SEQUENCE [LARGE SCALE GENOMIC DNA]</scope>
    <source>
        <strain evidence="11">KACC 12508</strain>
    </source>
</reference>
<dbReference type="RefSeq" id="WP_382270621.1">
    <property type="nucleotide sequence ID" value="NZ_JBHTBU010000001.1"/>
</dbReference>
<sequence length="600" mass="66808">MTLTDQDPIPHADEIFIAQMAILRRNFPFALFGSLLTAGLVVIALWDVLSQRELLLWLGMNVLVLGLRIALLRTYQPQDLSALRRWSRRMLWSTGLAGIVWGLPYAYWLFQAPFEYQMFMIIGLLTLGTGAIYAYCIYMPLLLAFEIPYFFPPFLALGLDPDTLHHVLALAGMLYLLVTLAFALRMYRTQRDSLQMRFENRDLLARLAIEKEAAERSKESADRSNQAKSQFLAAASHDLRQPVHALSLYVGVLREQSLNAKSRQLVDHIERATAAMGRLFDGLLNISRLDAGVIRPRLRHCSLTALLDQLQLEYAPRAAAKSLLLRLHRGAVPAVYSDPVLLDRILRNLVDNAIRHTQSGGVLIACRRRDKFVQVEVWDTGVGIAAADQDKIFMEFHQVGNPERNQSKGLGLGLAIVRRTADLLGHRLILHSRPGRGSVFKLSVPVHSVAEGHAMTASVSKPEHAPGLPSGQTIFVIEDDEDNLHGIRLLLETWGYQVVAAASGNEIVQAAGNCPEVPALILTDFRLREHETGIAVIDRLHEEYADDSIPAILMTGDTDPQRLAEATARGWPLLHKPVDAAHLRQVIRETLVARAAQAPA</sequence>
<feature type="transmembrane region" description="Helical" evidence="7">
    <location>
        <begin position="165"/>
        <end position="187"/>
    </location>
</feature>
<evidence type="ECO:0000256" key="4">
    <source>
        <dbReference type="ARBA" id="ARBA00022679"/>
    </source>
</evidence>
<dbReference type="PROSITE" id="PS50110">
    <property type="entry name" value="RESPONSE_REGULATORY"/>
    <property type="match status" value="1"/>
</dbReference>
<feature type="transmembrane region" description="Helical" evidence="7">
    <location>
        <begin position="91"/>
        <end position="110"/>
    </location>
</feature>
<feature type="modified residue" description="4-aspartylphosphate" evidence="6">
    <location>
        <position position="524"/>
    </location>
</feature>
<dbReference type="PANTHER" id="PTHR43047">
    <property type="entry name" value="TWO-COMPONENT HISTIDINE PROTEIN KINASE"/>
    <property type="match status" value="1"/>
</dbReference>
<keyword evidence="7" id="KW-0472">Membrane</keyword>
<dbReference type="InterPro" id="IPR003594">
    <property type="entry name" value="HATPase_dom"/>
</dbReference>
<keyword evidence="11" id="KW-1185">Reference proteome</keyword>
<dbReference type="PRINTS" id="PR00344">
    <property type="entry name" value="BCTRLSENSOR"/>
</dbReference>
<dbReference type="InterPro" id="IPR001789">
    <property type="entry name" value="Sig_transdc_resp-reg_receiver"/>
</dbReference>
<protein>
    <recommendedName>
        <fullName evidence="2">histidine kinase</fullName>
        <ecNumber evidence="2">2.7.13.3</ecNumber>
    </recommendedName>
</protein>
<feature type="transmembrane region" description="Helical" evidence="7">
    <location>
        <begin position="116"/>
        <end position="134"/>
    </location>
</feature>
<evidence type="ECO:0000259" key="9">
    <source>
        <dbReference type="PROSITE" id="PS50110"/>
    </source>
</evidence>
<dbReference type="SMART" id="SM00387">
    <property type="entry name" value="HATPase_c"/>
    <property type="match status" value="1"/>
</dbReference>
<dbReference type="SMART" id="SM00388">
    <property type="entry name" value="HisKA"/>
    <property type="match status" value="1"/>
</dbReference>
<feature type="domain" description="Histidine kinase" evidence="8">
    <location>
        <begin position="234"/>
        <end position="448"/>
    </location>
</feature>
<dbReference type="Pfam" id="PF02518">
    <property type="entry name" value="HATPase_c"/>
    <property type="match status" value="1"/>
</dbReference>
<dbReference type="InterPro" id="IPR003661">
    <property type="entry name" value="HisK_dim/P_dom"/>
</dbReference>
<gene>
    <name evidence="10" type="ORF">ACFQPC_05450</name>
</gene>
<dbReference type="EC" id="2.7.13.3" evidence="2"/>
<keyword evidence="3 6" id="KW-0597">Phosphoprotein</keyword>
<dbReference type="CDD" id="cd00156">
    <property type="entry name" value="REC"/>
    <property type="match status" value="1"/>
</dbReference>
<name>A0ABW2I8Y8_9BURK</name>
<evidence type="ECO:0000256" key="3">
    <source>
        <dbReference type="ARBA" id="ARBA00022553"/>
    </source>
</evidence>
<dbReference type="PROSITE" id="PS50109">
    <property type="entry name" value="HIS_KIN"/>
    <property type="match status" value="1"/>
</dbReference>
<dbReference type="PANTHER" id="PTHR43047:SF9">
    <property type="entry name" value="HISTIDINE KINASE"/>
    <property type="match status" value="1"/>
</dbReference>
<dbReference type="CDD" id="cd00082">
    <property type="entry name" value="HisKA"/>
    <property type="match status" value="1"/>
</dbReference>
<dbReference type="InterPro" id="IPR004358">
    <property type="entry name" value="Sig_transdc_His_kin-like_C"/>
</dbReference>
<organism evidence="10 11">
    <name type="scientific">Herminiimonas glaciei</name>
    <dbReference type="NCBI Taxonomy" id="523788"/>
    <lineage>
        <taxon>Bacteria</taxon>
        <taxon>Pseudomonadati</taxon>
        <taxon>Pseudomonadota</taxon>
        <taxon>Betaproteobacteria</taxon>
        <taxon>Burkholderiales</taxon>
        <taxon>Oxalobacteraceae</taxon>
        <taxon>Herminiimonas</taxon>
    </lineage>
</organism>
<dbReference type="SUPFAM" id="SSF55874">
    <property type="entry name" value="ATPase domain of HSP90 chaperone/DNA topoisomerase II/histidine kinase"/>
    <property type="match status" value="1"/>
</dbReference>
<dbReference type="SUPFAM" id="SSF47384">
    <property type="entry name" value="Homodimeric domain of signal transducing histidine kinase"/>
    <property type="match status" value="1"/>
</dbReference>
<dbReference type="InterPro" id="IPR005467">
    <property type="entry name" value="His_kinase_dom"/>
</dbReference>
<evidence type="ECO:0000313" key="11">
    <source>
        <dbReference type="Proteomes" id="UP001596542"/>
    </source>
</evidence>
<dbReference type="InterPro" id="IPR011006">
    <property type="entry name" value="CheY-like_superfamily"/>
</dbReference>
<dbReference type="Pfam" id="PF00512">
    <property type="entry name" value="HisKA"/>
    <property type="match status" value="1"/>
</dbReference>
<dbReference type="GO" id="GO:0016301">
    <property type="term" value="F:kinase activity"/>
    <property type="evidence" value="ECO:0007669"/>
    <property type="project" value="UniProtKB-KW"/>
</dbReference>
<evidence type="ECO:0000256" key="6">
    <source>
        <dbReference type="PROSITE-ProRule" id="PRU00169"/>
    </source>
</evidence>
<evidence type="ECO:0000313" key="10">
    <source>
        <dbReference type="EMBL" id="MFC7287479.1"/>
    </source>
</evidence>
<comment type="caution">
    <text evidence="10">The sequence shown here is derived from an EMBL/GenBank/DDBJ whole genome shotgun (WGS) entry which is preliminary data.</text>
</comment>
<evidence type="ECO:0000256" key="7">
    <source>
        <dbReference type="SAM" id="Phobius"/>
    </source>
</evidence>
<dbReference type="EMBL" id="JBHTBU010000001">
    <property type="protein sequence ID" value="MFC7287479.1"/>
    <property type="molecule type" value="Genomic_DNA"/>
</dbReference>
<dbReference type="SMART" id="SM00448">
    <property type="entry name" value="REC"/>
    <property type="match status" value="1"/>
</dbReference>
<evidence type="ECO:0000256" key="5">
    <source>
        <dbReference type="ARBA" id="ARBA00022777"/>
    </source>
</evidence>
<dbReference type="Proteomes" id="UP001596542">
    <property type="component" value="Unassembled WGS sequence"/>
</dbReference>
<keyword evidence="5 10" id="KW-0418">Kinase</keyword>
<feature type="transmembrane region" description="Helical" evidence="7">
    <location>
        <begin position="54"/>
        <end position="71"/>
    </location>
</feature>
<dbReference type="InterPro" id="IPR036890">
    <property type="entry name" value="HATPase_C_sf"/>
</dbReference>
<keyword evidence="7" id="KW-0812">Transmembrane</keyword>
<keyword evidence="7" id="KW-1133">Transmembrane helix</keyword>
<feature type="domain" description="Response regulatory" evidence="9">
    <location>
        <begin position="473"/>
        <end position="591"/>
    </location>
</feature>
<keyword evidence="4" id="KW-0808">Transferase</keyword>
<dbReference type="InterPro" id="IPR036097">
    <property type="entry name" value="HisK_dim/P_sf"/>
</dbReference>
<dbReference type="Gene3D" id="3.30.565.10">
    <property type="entry name" value="Histidine kinase-like ATPase, C-terminal domain"/>
    <property type="match status" value="1"/>
</dbReference>
<proteinExistence type="predicted"/>
<evidence type="ECO:0000259" key="8">
    <source>
        <dbReference type="PROSITE" id="PS50109"/>
    </source>
</evidence>
<comment type="catalytic activity">
    <reaction evidence="1">
        <text>ATP + protein L-histidine = ADP + protein N-phospho-L-histidine.</text>
        <dbReference type="EC" id="2.7.13.3"/>
    </reaction>
</comment>
<accession>A0ABW2I8Y8</accession>
<dbReference type="Gene3D" id="1.10.287.130">
    <property type="match status" value="1"/>
</dbReference>
<dbReference type="SUPFAM" id="SSF52172">
    <property type="entry name" value="CheY-like"/>
    <property type="match status" value="1"/>
</dbReference>
<evidence type="ECO:0000256" key="2">
    <source>
        <dbReference type="ARBA" id="ARBA00012438"/>
    </source>
</evidence>
<feature type="transmembrane region" description="Helical" evidence="7">
    <location>
        <begin position="29"/>
        <end position="48"/>
    </location>
</feature>
<dbReference type="Pfam" id="PF00072">
    <property type="entry name" value="Response_reg"/>
    <property type="match status" value="1"/>
</dbReference>
<evidence type="ECO:0000256" key="1">
    <source>
        <dbReference type="ARBA" id="ARBA00000085"/>
    </source>
</evidence>